<gene>
    <name evidence="8 11" type="primary">glgA</name>
    <name evidence="11" type="ORF">MACH21_21940</name>
</gene>
<dbReference type="InterPro" id="IPR013534">
    <property type="entry name" value="Starch_synth_cat_dom"/>
</dbReference>
<evidence type="ECO:0000259" key="10">
    <source>
        <dbReference type="Pfam" id="PF08323"/>
    </source>
</evidence>
<proteinExistence type="inferred from homology"/>
<protein>
    <recommendedName>
        <fullName evidence="8">Glycogen synthase</fullName>
        <ecNumber evidence="8">2.4.1.21</ecNumber>
    </recommendedName>
    <alternativeName>
        <fullName evidence="8">Starch [bacterial glycogen] synthase</fullName>
    </alternativeName>
</protein>
<dbReference type="EMBL" id="AP027266">
    <property type="protein sequence ID" value="BDW86017.1"/>
    <property type="molecule type" value="Genomic_DNA"/>
</dbReference>
<dbReference type="GO" id="GO:0009011">
    <property type="term" value="F:alpha-1,4-glucan glucosyltransferase (ADP-glucose donor) activity"/>
    <property type="evidence" value="ECO:0007669"/>
    <property type="project" value="UniProtKB-UniRule"/>
</dbReference>
<dbReference type="GO" id="GO:0005978">
    <property type="term" value="P:glycogen biosynthetic process"/>
    <property type="evidence" value="ECO:0007669"/>
    <property type="project" value="UniProtKB-UniRule"/>
</dbReference>
<dbReference type="AlphaFoldDB" id="A0AA48H923"/>
<dbReference type="GO" id="GO:0005829">
    <property type="term" value="C:cytosol"/>
    <property type="evidence" value="ECO:0007669"/>
    <property type="project" value="TreeGrafter"/>
</dbReference>
<evidence type="ECO:0000256" key="8">
    <source>
        <dbReference type="HAMAP-Rule" id="MF_00484"/>
    </source>
</evidence>
<dbReference type="Pfam" id="PF08323">
    <property type="entry name" value="Glyco_transf_5"/>
    <property type="match status" value="1"/>
</dbReference>
<evidence type="ECO:0000259" key="9">
    <source>
        <dbReference type="Pfam" id="PF00534"/>
    </source>
</evidence>
<name>A0AA48H923_9RHOB</name>
<dbReference type="NCBIfam" id="NF001899">
    <property type="entry name" value="PRK00654.1-2"/>
    <property type="match status" value="1"/>
</dbReference>
<evidence type="ECO:0000256" key="6">
    <source>
        <dbReference type="ARBA" id="ARBA00022679"/>
    </source>
</evidence>
<dbReference type="SUPFAM" id="SSF53756">
    <property type="entry name" value="UDP-Glycosyltransferase/glycogen phosphorylase"/>
    <property type="match status" value="1"/>
</dbReference>
<dbReference type="InterPro" id="IPR001296">
    <property type="entry name" value="Glyco_trans_1"/>
</dbReference>
<organism evidence="11 12">
    <name type="scientific">Roseicyclus marinus</name>
    <dbReference type="NCBI Taxonomy" id="2161673"/>
    <lineage>
        <taxon>Bacteria</taxon>
        <taxon>Pseudomonadati</taxon>
        <taxon>Pseudomonadota</taxon>
        <taxon>Alphaproteobacteria</taxon>
        <taxon>Rhodobacterales</taxon>
        <taxon>Roseobacteraceae</taxon>
        <taxon>Roseicyclus</taxon>
    </lineage>
</organism>
<dbReference type="RefSeq" id="WP_338271896.1">
    <property type="nucleotide sequence ID" value="NZ_AP027266.1"/>
</dbReference>
<feature type="domain" description="Glycosyl transferase family 1" evidence="9">
    <location>
        <begin position="280"/>
        <end position="430"/>
    </location>
</feature>
<keyword evidence="5 8" id="KW-0328">Glycosyltransferase</keyword>
<dbReference type="PANTHER" id="PTHR45825:SF11">
    <property type="entry name" value="ALPHA AMYLASE DOMAIN-CONTAINING PROTEIN"/>
    <property type="match status" value="1"/>
</dbReference>
<evidence type="ECO:0000256" key="7">
    <source>
        <dbReference type="ARBA" id="ARBA00023056"/>
    </source>
</evidence>
<dbReference type="EC" id="2.4.1.21" evidence="8"/>
<dbReference type="HAMAP" id="MF_00484">
    <property type="entry name" value="Glycogen_synth"/>
    <property type="match status" value="1"/>
</dbReference>
<evidence type="ECO:0000256" key="3">
    <source>
        <dbReference type="ARBA" id="ARBA00004964"/>
    </source>
</evidence>
<dbReference type="Gene3D" id="3.40.50.2000">
    <property type="entry name" value="Glycogen Phosphorylase B"/>
    <property type="match status" value="2"/>
</dbReference>
<dbReference type="InterPro" id="IPR011835">
    <property type="entry name" value="GS/SS"/>
</dbReference>
<evidence type="ECO:0000256" key="4">
    <source>
        <dbReference type="ARBA" id="ARBA00010281"/>
    </source>
</evidence>
<dbReference type="KEGG" id="rmai:MACH21_21940"/>
<comment type="catalytic activity">
    <reaction evidence="1 8">
        <text>[(1-&gt;4)-alpha-D-glucosyl](n) + ADP-alpha-D-glucose = [(1-&gt;4)-alpha-D-glucosyl](n+1) + ADP + H(+)</text>
        <dbReference type="Rhea" id="RHEA:18189"/>
        <dbReference type="Rhea" id="RHEA-COMP:9584"/>
        <dbReference type="Rhea" id="RHEA-COMP:9587"/>
        <dbReference type="ChEBI" id="CHEBI:15378"/>
        <dbReference type="ChEBI" id="CHEBI:15444"/>
        <dbReference type="ChEBI" id="CHEBI:57498"/>
        <dbReference type="ChEBI" id="CHEBI:456216"/>
        <dbReference type="EC" id="2.4.1.21"/>
    </reaction>
</comment>
<keyword evidence="7 8" id="KW-0320">Glycogen biosynthesis</keyword>
<evidence type="ECO:0000256" key="2">
    <source>
        <dbReference type="ARBA" id="ARBA00002764"/>
    </source>
</evidence>
<evidence type="ECO:0000256" key="1">
    <source>
        <dbReference type="ARBA" id="ARBA00001478"/>
    </source>
</evidence>
<evidence type="ECO:0000313" key="12">
    <source>
        <dbReference type="Proteomes" id="UP001337723"/>
    </source>
</evidence>
<dbReference type="NCBIfam" id="TIGR02095">
    <property type="entry name" value="glgA"/>
    <property type="match status" value="1"/>
</dbReference>
<dbReference type="GO" id="GO:0004373">
    <property type="term" value="F:alpha-1,4-glucan glucosyltransferase (UDP-glucose donor) activity"/>
    <property type="evidence" value="ECO:0007669"/>
    <property type="project" value="InterPro"/>
</dbReference>
<keyword evidence="12" id="KW-1185">Reference proteome</keyword>
<keyword evidence="6 8" id="KW-0808">Transferase</keyword>
<dbReference type="Pfam" id="PF00534">
    <property type="entry name" value="Glycos_transf_1"/>
    <property type="match status" value="1"/>
</dbReference>
<reference evidence="11 12" key="1">
    <citation type="submission" date="2023-01" db="EMBL/GenBank/DDBJ databases">
        <title>Complete genome sequence of Roseicyclus marinus strain Dej080120_10.</title>
        <authorList>
            <person name="Ueki S."/>
            <person name="Maruyama F."/>
        </authorList>
    </citation>
    <scope>NUCLEOTIDE SEQUENCE [LARGE SCALE GENOMIC DNA]</scope>
    <source>
        <strain evidence="11 12">Dej080120_10</strain>
    </source>
</reference>
<dbReference type="CDD" id="cd03791">
    <property type="entry name" value="GT5_Glycogen_synthase_DULL1-like"/>
    <property type="match status" value="1"/>
</dbReference>
<dbReference type="Proteomes" id="UP001337723">
    <property type="component" value="Chromosome"/>
</dbReference>
<sequence length="469" mass="49339">MIKVLSVTSECAPLVKTGGLADVAGALPLALAPLGVEMRTLLPGYPAVMGAVARGKVVLEDADLFGGPAKVLAAEAAGIDLLVLDAPHLFARPGGPYADAGGRDWPDNPERFAALSWIGAEIAGGSMAGWRPDILHGHDWQAGFAPWYLRDRHPGAGVGTVMTIHNIAFQGKAGVDRLPGLRLRPEGMTQDGFEFWGDISALKAGLVAADKITTVSPTYAGELLTPDFGMGMDGLLRARSGVLSGILNGVDLAAWTPPYKTPAGKARHKAKLRGEMGLPDSDGPLCVVVSRLTHQKGLDLLIDALPRLIDRGGQLALLGAGEKGLEEAFLRAAGHSHVAVRLGYDAALARLLIEGGDAILVPSRFEPCGLTQMYGLRFGTLPLVAYTGGLVDTVIDATPAGLRAGAATGVQFHPVTADALARALDRLCDLYAKPDLWLSLQKNAMRHPVGWDQSAADYLALYQSLDRQD</sequence>
<comment type="pathway">
    <text evidence="3 8">Glycan biosynthesis; glycogen biosynthesis.</text>
</comment>
<comment type="function">
    <text evidence="2 8">Synthesizes alpha-1,4-glucan chains using ADP-glucose.</text>
</comment>
<evidence type="ECO:0000313" key="11">
    <source>
        <dbReference type="EMBL" id="BDW86017.1"/>
    </source>
</evidence>
<dbReference type="PANTHER" id="PTHR45825">
    <property type="entry name" value="GRANULE-BOUND STARCH SYNTHASE 1, CHLOROPLASTIC/AMYLOPLASTIC"/>
    <property type="match status" value="1"/>
</dbReference>
<accession>A0AA48H923</accession>
<evidence type="ECO:0000256" key="5">
    <source>
        <dbReference type="ARBA" id="ARBA00022676"/>
    </source>
</evidence>
<feature type="domain" description="Starch synthase catalytic" evidence="10">
    <location>
        <begin position="3"/>
        <end position="237"/>
    </location>
</feature>
<feature type="binding site" evidence="8">
    <location>
        <position position="16"/>
    </location>
    <ligand>
        <name>ADP-alpha-D-glucose</name>
        <dbReference type="ChEBI" id="CHEBI:57498"/>
    </ligand>
</feature>
<comment type="similarity">
    <text evidence="4 8">Belongs to the glycosyltransferase 1 family. Bacterial/plant glycogen synthase subfamily.</text>
</comment>